<feature type="region of interest" description="Disordered" evidence="1">
    <location>
        <begin position="27"/>
        <end position="50"/>
    </location>
</feature>
<comment type="caution">
    <text evidence="2">The sequence shown here is derived from an EMBL/GenBank/DDBJ whole genome shotgun (WGS) entry which is preliminary data.</text>
</comment>
<proteinExistence type="predicted"/>
<dbReference type="InterPro" id="IPR058676">
    <property type="entry name" value="YuzK"/>
</dbReference>
<gene>
    <name evidence="2" type="ORF">SAMN04488081_1870</name>
</gene>
<evidence type="ECO:0000313" key="3">
    <source>
        <dbReference type="Proteomes" id="UP000198647"/>
    </source>
</evidence>
<keyword evidence="3" id="KW-1185">Reference proteome</keyword>
<sequence length="50" mass="6179">MEKGMFQAHDICFAEYGRKLETQIHVEKKRSREYEESKKIHSEMERQLHR</sequence>
<evidence type="ECO:0008006" key="4">
    <source>
        <dbReference type="Google" id="ProtNLM"/>
    </source>
</evidence>
<organism evidence="2 3">
    <name type="scientific">Salimicrobium album</name>
    <dbReference type="NCBI Taxonomy" id="50717"/>
    <lineage>
        <taxon>Bacteria</taxon>
        <taxon>Bacillati</taxon>
        <taxon>Bacillota</taxon>
        <taxon>Bacilli</taxon>
        <taxon>Bacillales</taxon>
        <taxon>Bacillaceae</taxon>
        <taxon>Salimicrobium</taxon>
    </lineage>
</organism>
<dbReference type="Pfam" id="PF26149">
    <property type="entry name" value="YuzK"/>
    <property type="match status" value="1"/>
</dbReference>
<dbReference type="Proteomes" id="UP000198647">
    <property type="component" value="Unassembled WGS sequence"/>
</dbReference>
<protein>
    <recommendedName>
        <fullName evidence="4">Fur-regulated basic protein B</fullName>
    </recommendedName>
</protein>
<accession>A0A1H3GBS2</accession>
<evidence type="ECO:0000313" key="2">
    <source>
        <dbReference type="EMBL" id="SDY00495.1"/>
    </source>
</evidence>
<evidence type="ECO:0000256" key="1">
    <source>
        <dbReference type="SAM" id="MobiDB-lite"/>
    </source>
</evidence>
<reference evidence="2 3" key="1">
    <citation type="submission" date="2016-10" db="EMBL/GenBank/DDBJ databases">
        <authorList>
            <person name="Varghese N."/>
            <person name="Submissions S."/>
        </authorList>
    </citation>
    <scope>NUCLEOTIDE SEQUENCE [LARGE SCALE GENOMIC DNA]</scope>
    <source>
        <strain evidence="2 3">DSM 20748</strain>
    </source>
</reference>
<dbReference type="EMBL" id="FNOS01000004">
    <property type="protein sequence ID" value="SDY00495.1"/>
    <property type="molecule type" value="Genomic_DNA"/>
</dbReference>
<name>A0A1H3GBS2_9BACI</name>